<sequence>MFQLYSVTNNLDRGIKHVYARHPGDFANEKDVVKSLRKNLTSSKLLGEETDSRGNRYIWKSINQRDNNLKQQLVTILSPRNGDFELITAYKR</sequence>
<dbReference type="Proteomes" id="UP000887579">
    <property type="component" value="Unplaced"/>
</dbReference>
<name>A0AC34F1P9_9BILA</name>
<protein>
    <submittedName>
        <fullName evidence="2">Uncharacterized protein</fullName>
    </submittedName>
</protein>
<dbReference type="WBParaSite" id="ES5_v2.g10873.t1">
    <property type="protein sequence ID" value="ES5_v2.g10873.t1"/>
    <property type="gene ID" value="ES5_v2.g10873"/>
</dbReference>
<organism evidence="1 2">
    <name type="scientific">Panagrolaimus sp. ES5</name>
    <dbReference type="NCBI Taxonomy" id="591445"/>
    <lineage>
        <taxon>Eukaryota</taxon>
        <taxon>Metazoa</taxon>
        <taxon>Ecdysozoa</taxon>
        <taxon>Nematoda</taxon>
        <taxon>Chromadorea</taxon>
        <taxon>Rhabditida</taxon>
        <taxon>Tylenchina</taxon>
        <taxon>Panagrolaimomorpha</taxon>
        <taxon>Panagrolaimoidea</taxon>
        <taxon>Panagrolaimidae</taxon>
        <taxon>Panagrolaimus</taxon>
    </lineage>
</organism>
<evidence type="ECO:0000313" key="2">
    <source>
        <dbReference type="WBParaSite" id="ES5_v2.g10873.t1"/>
    </source>
</evidence>
<accession>A0AC34F1P9</accession>
<reference evidence="2" key="1">
    <citation type="submission" date="2022-11" db="UniProtKB">
        <authorList>
            <consortium name="WormBaseParasite"/>
        </authorList>
    </citation>
    <scope>IDENTIFICATION</scope>
</reference>
<proteinExistence type="predicted"/>
<evidence type="ECO:0000313" key="1">
    <source>
        <dbReference type="Proteomes" id="UP000887579"/>
    </source>
</evidence>